<evidence type="ECO:0000313" key="2">
    <source>
        <dbReference type="Proteomes" id="UP001597399"/>
    </source>
</evidence>
<dbReference type="PANTHER" id="PTHR33221:SF15">
    <property type="entry name" value="HTH-TYPE TRANSCRIPTIONAL REGULATOR YWGB-RELATED"/>
    <property type="match status" value="1"/>
</dbReference>
<dbReference type="Gene3D" id="1.10.10.10">
    <property type="entry name" value="Winged helix-like DNA-binding domain superfamily/Winged helix DNA-binding domain"/>
    <property type="match status" value="1"/>
</dbReference>
<dbReference type="PANTHER" id="PTHR33221">
    <property type="entry name" value="WINGED HELIX-TURN-HELIX TRANSCRIPTIONAL REGULATOR, RRF2 FAMILY"/>
    <property type="match status" value="1"/>
</dbReference>
<dbReference type="SUPFAM" id="SSF46785">
    <property type="entry name" value="Winged helix' DNA-binding domain"/>
    <property type="match status" value="1"/>
</dbReference>
<dbReference type="InterPro" id="IPR036390">
    <property type="entry name" value="WH_DNA-bd_sf"/>
</dbReference>
<dbReference type="Proteomes" id="UP001597399">
    <property type="component" value="Unassembled WGS sequence"/>
</dbReference>
<dbReference type="InterPro" id="IPR030489">
    <property type="entry name" value="TR_Rrf2-type_CS"/>
</dbReference>
<dbReference type="EMBL" id="JBHUMQ010000024">
    <property type="protein sequence ID" value="MFD2694013.1"/>
    <property type="molecule type" value="Genomic_DNA"/>
</dbReference>
<gene>
    <name evidence="1" type="ORF">ACFSUE_10290</name>
</gene>
<keyword evidence="2" id="KW-1185">Reference proteome</keyword>
<protein>
    <submittedName>
        <fullName evidence="1">Rrf2 family transcriptional regulator</fullName>
    </submittedName>
</protein>
<dbReference type="PROSITE" id="PS51197">
    <property type="entry name" value="HTH_RRF2_2"/>
    <property type="match status" value="1"/>
</dbReference>
<dbReference type="InterPro" id="IPR036388">
    <property type="entry name" value="WH-like_DNA-bd_sf"/>
</dbReference>
<dbReference type="Pfam" id="PF02082">
    <property type="entry name" value="Rrf2"/>
    <property type="match status" value="1"/>
</dbReference>
<dbReference type="InterPro" id="IPR000944">
    <property type="entry name" value="Tscrpt_reg_Rrf2"/>
</dbReference>
<proteinExistence type="predicted"/>
<evidence type="ECO:0000313" key="1">
    <source>
        <dbReference type="EMBL" id="MFD2694013.1"/>
    </source>
</evidence>
<sequence length="167" mass="18676">MNSQFTIAVHCLIVLAKTPDHVWNSDSLSQKVHTHPARIRKIMSMLRKNGLVETKEGIGGGYRIGCDPSECTLARIYQSISCDPLKLSWCSGGCEQDPEFDRIRSVMDFAFTGAERGLEEYLEHWSIDSLIKRTGSSAEQFPEHDTLLAARIKGKMKKHIKKIGGEG</sequence>
<name>A0ABW5S3M9_9BACL</name>
<dbReference type="PROSITE" id="PS01332">
    <property type="entry name" value="HTH_RRF2_1"/>
    <property type="match status" value="1"/>
</dbReference>
<comment type="caution">
    <text evidence="1">The sequence shown here is derived from an EMBL/GenBank/DDBJ whole genome shotgun (WGS) entry which is preliminary data.</text>
</comment>
<organism evidence="1 2">
    <name type="scientific">Sporolactobacillus shoreicorticis</name>
    <dbReference type="NCBI Taxonomy" id="1923877"/>
    <lineage>
        <taxon>Bacteria</taxon>
        <taxon>Bacillati</taxon>
        <taxon>Bacillota</taxon>
        <taxon>Bacilli</taxon>
        <taxon>Bacillales</taxon>
        <taxon>Sporolactobacillaceae</taxon>
        <taxon>Sporolactobacillus</taxon>
    </lineage>
</organism>
<dbReference type="RefSeq" id="WP_253063370.1">
    <property type="nucleotide sequence ID" value="NZ_JAMXWM010000020.1"/>
</dbReference>
<accession>A0ABW5S3M9</accession>
<reference evidence="2" key="1">
    <citation type="journal article" date="2019" name="Int. J. Syst. Evol. Microbiol.">
        <title>The Global Catalogue of Microorganisms (GCM) 10K type strain sequencing project: providing services to taxonomists for standard genome sequencing and annotation.</title>
        <authorList>
            <consortium name="The Broad Institute Genomics Platform"/>
            <consortium name="The Broad Institute Genome Sequencing Center for Infectious Disease"/>
            <person name="Wu L."/>
            <person name="Ma J."/>
        </authorList>
    </citation>
    <scope>NUCLEOTIDE SEQUENCE [LARGE SCALE GENOMIC DNA]</scope>
    <source>
        <strain evidence="2">TISTR 2466</strain>
    </source>
</reference>